<dbReference type="PANTHER" id="PTHR37371:SF1">
    <property type="entry name" value="KINESIN-LIKE PROTEIN"/>
    <property type="match status" value="1"/>
</dbReference>
<protein>
    <submittedName>
        <fullName evidence="4">Uncharacterized protein LOC107431003</fullName>
    </submittedName>
</protein>
<dbReference type="PANTHER" id="PTHR37371">
    <property type="entry name" value="OS08G0180400 PROTEIN"/>
    <property type="match status" value="1"/>
</dbReference>
<feature type="coiled-coil region" evidence="1">
    <location>
        <begin position="121"/>
        <end position="148"/>
    </location>
</feature>
<keyword evidence="3" id="KW-1185">Reference proteome</keyword>
<evidence type="ECO:0000256" key="2">
    <source>
        <dbReference type="SAM" id="MobiDB-lite"/>
    </source>
</evidence>
<gene>
    <name evidence="4" type="primary">LOC107431003</name>
</gene>
<keyword evidence="1" id="KW-0175">Coiled coil</keyword>
<accession>A0A6P4APV4</accession>
<evidence type="ECO:0000256" key="1">
    <source>
        <dbReference type="SAM" id="Coils"/>
    </source>
</evidence>
<reference evidence="4" key="1">
    <citation type="submission" date="2025-08" db="UniProtKB">
        <authorList>
            <consortium name="RefSeq"/>
        </authorList>
    </citation>
    <scope>IDENTIFICATION</scope>
    <source>
        <tissue evidence="4">Seedling</tissue>
    </source>
</reference>
<dbReference type="KEGG" id="zju:107431003"/>
<dbReference type="AlphaFoldDB" id="A0A6P4APV4"/>
<dbReference type="RefSeq" id="XP_015897368.3">
    <property type="nucleotide sequence ID" value="XM_016041882.4"/>
</dbReference>
<evidence type="ECO:0000313" key="3">
    <source>
        <dbReference type="Proteomes" id="UP001652623"/>
    </source>
</evidence>
<proteinExistence type="predicted"/>
<dbReference type="Proteomes" id="UP001652623">
    <property type="component" value="Chromosome 6"/>
</dbReference>
<sequence>MKNKGCRTRGSRTSAAKLLETPSPEKSPKSPKSAILTDSSSKRSRKKTIAIGTTSSSAALFESPSHSHFPPKTFASISDLKQMASSRLDDLKRHVDHSHSQIVKDLDAFHTRLHKRFKIQNEACQKVSDEAEKEHKKISERISQSQEAIMSSYVEFMADVQANASIACKTSITKLSQSFEKAIDGLRSRYGVSSS</sequence>
<name>A0A6P4APV4_ZIZJJ</name>
<organism evidence="3 4">
    <name type="scientific">Ziziphus jujuba</name>
    <name type="common">Chinese jujube</name>
    <name type="synonym">Ziziphus sativa</name>
    <dbReference type="NCBI Taxonomy" id="326968"/>
    <lineage>
        <taxon>Eukaryota</taxon>
        <taxon>Viridiplantae</taxon>
        <taxon>Streptophyta</taxon>
        <taxon>Embryophyta</taxon>
        <taxon>Tracheophyta</taxon>
        <taxon>Spermatophyta</taxon>
        <taxon>Magnoliopsida</taxon>
        <taxon>eudicotyledons</taxon>
        <taxon>Gunneridae</taxon>
        <taxon>Pentapetalae</taxon>
        <taxon>rosids</taxon>
        <taxon>fabids</taxon>
        <taxon>Rosales</taxon>
        <taxon>Rhamnaceae</taxon>
        <taxon>Paliureae</taxon>
        <taxon>Ziziphus</taxon>
    </lineage>
</organism>
<dbReference type="InParanoid" id="A0A6P4APV4"/>
<feature type="compositionally biased region" description="Basic residues" evidence="2">
    <location>
        <begin position="1"/>
        <end position="10"/>
    </location>
</feature>
<evidence type="ECO:0000313" key="4">
    <source>
        <dbReference type="RefSeq" id="XP_015897368.3"/>
    </source>
</evidence>
<feature type="region of interest" description="Disordered" evidence="2">
    <location>
        <begin position="1"/>
        <end position="49"/>
    </location>
</feature>
<dbReference type="GeneID" id="107431003"/>